<evidence type="ECO:0000259" key="2">
    <source>
        <dbReference type="PROSITE" id="PS50110"/>
    </source>
</evidence>
<keyword evidence="1" id="KW-0597">Phosphoprotein</keyword>
<feature type="modified residue" description="4-aspartylphosphate" evidence="1">
    <location>
        <position position="53"/>
    </location>
</feature>
<protein>
    <submittedName>
        <fullName evidence="4">LytTR family DNA-binding domain-containing protein</fullName>
    </submittedName>
</protein>
<keyword evidence="5" id="KW-1185">Reference proteome</keyword>
<evidence type="ECO:0000313" key="5">
    <source>
        <dbReference type="Proteomes" id="UP001501508"/>
    </source>
</evidence>
<dbReference type="SMART" id="SM00448">
    <property type="entry name" value="REC"/>
    <property type="match status" value="1"/>
</dbReference>
<dbReference type="PANTHER" id="PTHR37299:SF1">
    <property type="entry name" value="STAGE 0 SPORULATION PROTEIN A HOMOLOG"/>
    <property type="match status" value="1"/>
</dbReference>
<proteinExistence type="predicted"/>
<gene>
    <name evidence="4" type="ORF">GCM10023091_40000</name>
</gene>
<keyword evidence="4" id="KW-0238">DNA-binding</keyword>
<dbReference type="InterPro" id="IPR046947">
    <property type="entry name" value="LytR-like"/>
</dbReference>
<dbReference type="InterPro" id="IPR001789">
    <property type="entry name" value="Sig_transdc_resp-reg_receiver"/>
</dbReference>
<dbReference type="Gene3D" id="3.40.50.2300">
    <property type="match status" value="1"/>
</dbReference>
<evidence type="ECO:0000256" key="1">
    <source>
        <dbReference type="PROSITE-ProRule" id="PRU00169"/>
    </source>
</evidence>
<evidence type="ECO:0000313" key="4">
    <source>
        <dbReference type="EMBL" id="GAA4446593.1"/>
    </source>
</evidence>
<feature type="domain" description="HTH LytTR-type" evidence="3">
    <location>
        <begin position="140"/>
        <end position="230"/>
    </location>
</feature>
<dbReference type="GO" id="GO:0003677">
    <property type="term" value="F:DNA binding"/>
    <property type="evidence" value="ECO:0007669"/>
    <property type="project" value="UniProtKB-KW"/>
</dbReference>
<name>A0ABP8MB24_9BACT</name>
<dbReference type="InterPro" id="IPR011006">
    <property type="entry name" value="CheY-like_superfamily"/>
</dbReference>
<feature type="domain" description="Response regulatory" evidence="2">
    <location>
        <begin position="2"/>
        <end position="114"/>
    </location>
</feature>
<dbReference type="RefSeq" id="WP_345032521.1">
    <property type="nucleotide sequence ID" value="NZ_BAABEY010000036.1"/>
</dbReference>
<dbReference type="PROSITE" id="PS50110">
    <property type="entry name" value="RESPONSE_REGULATORY"/>
    <property type="match status" value="1"/>
</dbReference>
<dbReference type="Proteomes" id="UP001501508">
    <property type="component" value="Unassembled WGS sequence"/>
</dbReference>
<dbReference type="EMBL" id="BAABEY010000036">
    <property type="protein sequence ID" value="GAA4446593.1"/>
    <property type="molecule type" value="Genomic_DNA"/>
</dbReference>
<dbReference type="InterPro" id="IPR007492">
    <property type="entry name" value="LytTR_DNA-bd_dom"/>
</dbReference>
<comment type="caution">
    <text evidence="4">The sequence shown here is derived from an EMBL/GenBank/DDBJ whole genome shotgun (WGS) entry which is preliminary data.</text>
</comment>
<dbReference type="SMART" id="SM00850">
    <property type="entry name" value="LytTR"/>
    <property type="match status" value="1"/>
</dbReference>
<organism evidence="4 5">
    <name type="scientific">Ravibacter arvi</name>
    <dbReference type="NCBI Taxonomy" id="2051041"/>
    <lineage>
        <taxon>Bacteria</taxon>
        <taxon>Pseudomonadati</taxon>
        <taxon>Bacteroidota</taxon>
        <taxon>Cytophagia</taxon>
        <taxon>Cytophagales</taxon>
        <taxon>Spirosomataceae</taxon>
        <taxon>Ravibacter</taxon>
    </lineage>
</organism>
<evidence type="ECO:0000259" key="3">
    <source>
        <dbReference type="PROSITE" id="PS50930"/>
    </source>
</evidence>
<dbReference type="Gene3D" id="2.40.50.1020">
    <property type="entry name" value="LytTr DNA-binding domain"/>
    <property type="match status" value="1"/>
</dbReference>
<reference evidence="5" key="1">
    <citation type="journal article" date="2019" name="Int. J. Syst. Evol. Microbiol.">
        <title>The Global Catalogue of Microorganisms (GCM) 10K type strain sequencing project: providing services to taxonomists for standard genome sequencing and annotation.</title>
        <authorList>
            <consortium name="The Broad Institute Genomics Platform"/>
            <consortium name="The Broad Institute Genome Sequencing Center for Infectious Disease"/>
            <person name="Wu L."/>
            <person name="Ma J."/>
        </authorList>
    </citation>
    <scope>NUCLEOTIDE SEQUENCE [LARGE SCALE GENOMIC DNA]</scope>
    <source>
        <strain evidence="5">JCM 31920</strain>
    </source>
</reference>
<dbReference type="PROSITE" id="PS50930">
    <property type="entry name" value="HTH_LYTTR"/>
    <property type="match status" value="1"/>
</dbReference>
<dbReference type="Pfam" id="PF00072">
    <property type="entry name" value="Response_reg"/>
    <property type="match status" value="1"/>
</dbReference>
<dbReference type="Pfam" id="PF04397">
    <property type="entry name" value="LytTR"/>
    <property type="match status" value="1"/>
</dbReference>
<sequence length="231" mass="25838">MKCLVVDDNSLARAILVQLATRVPSLEIVAECDNAMDAWQIITAGNIDLVLLDIEMEAMSGIELVRGLKEKRPIVIFTTSKPEYAIEAFELNVADYLPKPVTPARFLQAIEKAGEIMKSRGQKVVAADNTFLFFRDANIIKKLDVADILYAEAMGDYVKLFTQDRFYAVHAPLKEVETKLPTALFLKVHRSFVIQVGKIDAIEGGTIIINKKMVPVADSYRNQLNKRLNVL</sequence>
<dbReference type="PANTHER" id="PTHR37299">
    <property type="entry name" value="TRANSCRIPTIONAL REGULATOR-RELATED"/>
    <property type="match status" value="1"/>
</dbReference>
<accession>A0ABP8MB24</accession>
<dbReference type="SUPFAM" id="SSF52172">
    <property type="entry name" value="CheY-like"/>
    <property type="match status" value="1"/>
</dbReference>